<keyword evidence="1" id="KW-0732">Signal</keyword>
<dbReference type="Pfam" id="PF16694">
    <property type="entry name" value="Cytochrome_P460"/>
    <property type="match status" value="1"/>
</dbReference>
<evidence type="ECO:0000313" key="4">
    <source>
        <dbReference type="Proteomes" id="UP000503004"/>
    </source>
</evidence>
<dbReference type="InterPro" id="IPR032033">
    <property type="entry name" value="Cytochrome_P460"/>
</dbReference>
<sequence length="166" mass="17980">MKMWTIQAIKASALPLLGMSVVTTTLAAAPDVPYPKGYRDWHHVKSMVIEEGHPLFASFGGIHHIYANDKAMKGYRSGAFPDGAVIIFDLLEAVRADHAITEGQRKVLGVMHKDAKKYASTGGWGFEGFGGGDPANRVVGDSAASACFACHQPQQAQDYTFSRLRD</sequence>
<accession>A0A858Q4L4</accession>
<feature type="chain" id="PRO_5032951961" evidence="1">
    <location>
        <begin position="28"/>
        <end position="166"/>
    </location>
</feature>
<dbReference type="InterPro" id="IPR038142">
    <property type="entry name" value="Cytochrome_P460_sp"/>
</dbReference>
<name>A0A858Q4L4_9GAMM</name>
<dbReference type="KEGG" id="metu:GNH96_01595"/>
<protein>
    <submittedName>
        <fullName evidence="3">Cytochrome C</fullName>
    </submittedName>
</protein>
<reference evidence="4" key="1">
    <citation type="submission" date="2019-12" db="EMBL/GenBank/DDBJ databases">
        <authorList>
            <person name="Awala S.I."/>
            <person name="Rhee S.K."/>
        </authorList>
    </citation>
    <scope>NUCLEOTIDE SEQUENCE [LARGE SCALE GENOMIC DNA]</scope>
    <source>
        <strain evidence="4">IM1</strain>
    </source>
</reference>
<dbReference type="Proteomes" id="UP000503004">
    <property type="component" value="Chromosome"/>
</dbReference>
<dbReference type="EMBL" id="CP046565">
    <property type="protein sequence ID" value="QJD28782.1"/>
    <property type="molecule type" value="Genomic_DNA"/>
</dbReference>
<evidence type="ECO:0000259" key="2">
    <source>
        <dbReference type="Pfam" id="PF16694"/>
    </source>
</evidence>
<organism evidence="3 4">
    <name type="scientific">Methylococcus geothermalis</name>
    <dbReference type="NCBI Taxonomy" id="2681310"/>
    <lineage>
        <taxon>Bacteria</taxon>
        <taxon>Pseudomonadati</taxon>
        <taxon>Pseudomonadota</taxon>
        <taxon>Gammaproteobacteria</taxon>
        <taxon>Methylococcales</taxon>
        <taxon>Methylococcaceae</taxon>
        <taxon>Methylococcus</taxon>
    </lineage>
</organism>
<dbReference type="Gene3D" id="3.50.70.20">
    <property type="entry name" value="Cytochrome P460"/>
    <property type="match status" value="1"/>
</dbReference>
<dbReference type="RefSeq" id="WP_169601657.1">
    <property type="nucleotide sequence ID" value="NZ_CP046565.1"/>
</dbReference>
<feature type="domain" description="Cytochrome P460" evidence="2">
    <location>
        <begin position="35"/>
        <end position="162"/>
    </location>
</feature>
<keyword evidence="4" id="KW-1185">Reference proteome</keyword>
<feature type="signal peptide" evidence="1">
    <location>
        <begin position="1"/>
        <end position="27"/>
    </location>
</feature>
<dbReference type="CDD" id="cd20752">
    <property type="entry name" value="cyt_c'_beta"/>
    <property type="match status" value="1"/>
</dbReference>
<evidence type="ECO:0000256" key="1">
    <source>
        <dbReference type="SAM" id="SignalP"/>
    </source>
</evidence>
<evidence type="ECO:0000313" key="3">
    <source>
        <dbReference type="EMBL" id="QJD28782.1"/>
    </source>
</evidence>
<gene>
    <name evidence="3" type="ORF">GNH96_01595</name>
</gene>
<dbReference type="AlphaFoldDB" id="A0A858Q4L4"/>
<proteinExistence type="predicted"/>